<sequence length="86" mass="10054">MLRRFRNCPTCEVAVEANINSSLHICARVRYTDRSEQKKGPKKTKCKFKRSCRVGTFFERSHLPLEDITYFIGVWCIAKFPRQAIA</sequence>
<keyword evidence="2" id="KW-1185">Reference proteome</keyword>
<proteinExistence type="predicted"/>
<comment type="caution">
    <text evidence="1">The sequence shown here is derived from an EMBL/GenBank/DDBJ whole genome shotgun (WGS) entry which is preliminary data.</text>
</comment>
<evidence type="ECO:0000313" key="2">
    <source>
        <dbReference type="Proteomes" id="UP001168821"/>
    </source>
</evidence>
<name>A0AA38MNT4_9CUCU</name>
<accession>A0AA38MNT4</accession>
<evidence type="ECO:0000313" key="1">
    <source>
        <dbReference type="EMBL" id="KAJ3662512.1"/>
    </source>
</evidence>
<protein>
    <submittedName>
        <fullName evidence="1">Uncharacterized protein</fullName>
    </submittedName>
</protein>
<reference evidence="1" key="1">
    <citation type="journal article" date="2023" name="G3 (Bethesda)">
        <title>Whole genome assemblies of Zophobas morio and Tenebrio molitor.</title>
        <authorList>
            <person name="Kaur S."/>
            <person name="Stinson S.A."/>
            <person name="diCenzo G.C."/>
        </authorList>
    </citation>
    <scope>NUCLEOTIDE SEQUENCE</scope>
    <source>
        <strain evidence="1">QUZm001</strain>
    </source>
</reference>
<dbReference type="AlphaFoldDB" id="A0AA38MNT4"/>
<organism evidence="1 2">
    <name type="scientific">Zophobas morio</name>
    <dbReference type="NCBI Taxonomy" id="2755281"/>
    <lineage>
        <taxon>Eukaryota</taxon>
        <taxon>Metazoa</taxon>
        <taxon>Ecdysozoa</taxon>
        <taxon>Arthropoda</taxon>
        <taxon>Hexapoda</taxon>
        <taxon>Insecta</taxon>
        <taxon>Pterygota</taxon>
        <taxon>Neoptera</taxon>
        <taxon>Endopterygota</taxon>
        <taxon>Coleoptera</taxon>
        <taxon>Polyphaga</taxon>
        <taxon>Cucujiformia</taxon>
        <taxon>Tenebrionidae</taxon>
        <taxon>Zophobas</taxon>
    </lineage>
</organism>
<dbReference type="EMBL" id="JALNTZ010000002">
    <property type="protein sequence ID" value="KAJ3662512.1"/>
    <property type="molecule type" value="Genomic_DNA"/>
</dbReference>
<gene>
    <name evidence="1" type="ORF">Zmor_006857</name>
</gene>
<dbReference type="Proteomes" id="UP001168821">
    <property type="component" value="Unassembled WGS sequence"/>
</dbReference>